<dbReference type="OrthoDB" id="5164681at2"/>
<sequence length="526" mass="53864">MATAAAMVGMLAPAAAADPLPGGLGPCLGSGCPSSWNDPNNGPIVGYDENINIYVGGDFLVREAAAEAEGKIVTLGRFDMDKRDGVSQIYNVGIVGVGSRVPPPDGSDYLSVGGTVTIADGERLLAEEGTHSGQVAHAGALTGVVNPTTAPRLDPEAVTPFTGLRPQLTEASRCYAYEGDEHRATTGDWERVGDTFTFTGDGTSAIQIFDVDMDLVSSTGGNAGFVFNGIPAGATVLVNVYGDARTVATFMGSLPNDGLRERLLWNFPDATDLTLTGPAQFQGSVLVGQQASTTTLSMSGTNGRFYTAGSLTHTSSGTSGGQEIHAYPFDGDLPTCGPDPTPTPTPTDPTPTPTPTDPTPTPTPTDPTPTPTPTDPTPTPTPTDPTPTPTPTDPTPTPTPTDPTPTPTPTDPTPTPTPTDPTPTPTPTDPTPTPTDPTPTPTDPTPTPTDPTPTPTDPTPGPTDSPTPGPTDTPTWKPTPSPSHPGQLPDTGSQGGEWILGSIAAVLVAAGGTVLVATRRARRRTY</sequence>
<evidence type="ECO:0000256" key="2">
    <source>
        <dbReference type="SAM" id="MobiDB-lite"/>
    </source>
</evidence>
<evidence type="ECO:0000256" key="3">
    <source>
        <dbReference type="SAM" id="Phobius"/>
    </source>
</evidence>
<feature type="chain" id="PRO_5038485719" evidence="4">
    <location>
        <begin position="18"/>
        <end position="526"/>
    </location>
</feature>
<dbReference type="PANTHER" id="PTHR13037">
    <property type="entry name" value="FORMIN"/>
    <property type="match status" value="1"/>
</dbReference>
<keyword evidence="3" id="KW-1133">Transmembrane helix</keyword>
<protein>
    <submittedName>
        <fullName evidence="6">Peptidase</fullName>
    </submittedName>
</protein>
<keyword evidence="7" id="KW-1185">Reference proteome</keyword>
<name>A0A1E7LFS9_9ACTN</name>
<evidence type="ECO:0000256" key="4">
    <source>
        <dbReference type="SAM" id="SignalP"/>
    </source>
</evidence>
<dbReference type="NCBIfam" id="TIGR04215">
    <property type="entry name" value="choice_anch_A"/>
    <property type="match status" value="1"/>
</dbReference>
<comment type="caution">
    <text evidence="6">The sequence shown here is derived from an EMBL/GenBank/DDBJ whole genome shotgun (WGS) entry which is preliminary data.</text>
</comment>
<dbReference type="AlphaFoldDB" id="A0A1E7LFS9"/>
<dbReference type="InterPro" id="IPR026588">
    <property type="entry name" value="Choice_anch_A"/>
</dbReference>
<dbReference type="EMBL" id="LJGZ01000113">
    <property type="protein sequence ID" value="OEV15050.1"/>
    <property type="molecule type" value="Genomic_DNA"/>
</dbReference>
<evidence type="ECO:0000256" key="1">
    <source>
        <dbReference type="ARBA" id="ARBA00022581"/>
    </source>
</evidence>
<dbReference type="PANTHER" id="PTHR13037:SF24">
    <property type="entry name" value="POLYCOMB PROTEIN PCL-RELATED"/>
    <property type="match status" value="1"/>
</dbReference>
<evidence type="ECO:0000313" key="7">
    <source>
        <dbReference type="Proteomes" id="UP000175971"/>
    </source>
</evidence>
<keyword evidence="3" id="KW-0812">Transmembrane</keyword>
<feature type="compositionally biased region" description="Pro residues" evidence="2">
    <location>
        <begin position="337"/>
        <end position="483"/>
    </location>
</feature>
<evidence type="ECO:0000259" key="5">
    <source>
        <dbReference type="Pfam" id="PF20597"/>
    </source>
</evidence>
<dbReference type="Proteomes" id="UP000175971">
    <property type="component" value="Unassembled WGS sequence"/>
</dbReference>
<feature type="region of interest" description="Disordered" evidence="2">
    <location>
        <begin position="313"/>
        <end position="495"/>
    </location>
</feature>
<accession>A0A1E7LFS9</accession>
<gene>
    <name evidence="6" type="ORF">AN221_40610</name>
</gene>
<organism evidence="6 7">
    <name type="scientific">Streptomyces nanshensis</name>
    <dbReference type="NCBI Taxonomy" id="518642"/>
    <lineage>
        <taxon>Bacteria</taxon>
        <taxon>Bacillati</taxon>
        <taxon>Actinomycetota</taxon>
        <taxon>Actinomycetes</taxon>
        <taxon>Kitasatosporales</taxon>
        <taxon>Streptomycetaceae</taxon>
        <taxon>Streptomyces</taxon>
    </lineage>
</organism>
<feature type="domain" description="Choice-of-anchor A" evidence="5">
    <location>
        <begin position="52"/>
        <end position="315"/>
    </location>
</feature>
<reference evidence="6 7" key="1">
    <citation type="journal article" date="2016" name="Front. Microbiol.">
        <title>Comparative Genomics Analysis of Streptomyces Species Reveals Their Adaptation to the Marine Environment and Their Diversity at the Genomic Level.</title>
        <authorList>
            <person name="Tian X."/>
            <person name="Zhang Z."/>
            <person name="Yang T."/>
            <person name="Chen M."/>
            <person name="Li J."/>
            <person name="Chen F."/>
            <person name="Yang J."/>
            <person name="Li W."/>
            <person name="Zhang B."/>
            <person name="Zhang Z."/>
            <person name="Wu J."/>
            <person name="Zhang C."/>
            <person name="Long L."/>
            <person name="Xiao J."/>
        </authorList>
    </citation>
    <scope>NUCLEOTIDE SEQUENCE [LARGE SCALE GENOMIC DNA]</scope>
    <source>
        <strain evidence="6 7">SCSIO M10372</strain>
    </source>
</reference>
<keyword evidence="4" id="KW-0732">Signal</keyword>
<dbReference type="Pfam" id="PF20597">
    <property type="entry name" value="pAdhesive_15"/>
    <property type="match status" value="1"/>
</dbReference>
<evidence type="ECO:0000313" key="6">
    <source>
        <dbReference type="EMBL" id="OEV15050.1"/>
    </source>
</evidence>
<feature type="signal peptide" evidence="4">
    <location>
        <begin position="1"/>
        <end position="17"/>
    </location>
</feature>
<dbReference type="PRINTS" id="PR01217">
    <property type="entry name" value="PRICHEXTENSN"/>
</dbReference>
<dbReference type="PATRIC" id="fig|518642.7.peg.7675"/>
<feature type="transmembrane region" description="Helical" evidence="3">
    <location>
        <begin position="498"/>
        <end position="517"/>
    </location>
</feature>
<proteinExistence type="predicted"/>
<keyword evidence="3" id="KW-0472">Membrane</keyword>
<keyword evidence="1" id="KW-0945">Host-virus interaction</keyword>